<evidence type="ECO:0000313" key="2">
    <source>
        <dbReference type="Proteomes" id="UP001583177"/>
    </source>
</evidence>
<reference evidence="1 2" key="1">
    <citation type="journal article" date="2024" name="IMA Fungus">
        <title>IMA Genome - F19 : A genome assembly and annotation guide to empower mycologists, including annotated draft genome sequences of Ceratocystis pirilliformis, Diaporthe australafricana, Fusarium ophioides, Paecilomyces lecythidis, and Sporothrix stenoceras.</title>
        <authorList>
            <person name="Aylward J."/>
            <person name="Wilson A.M."/>
            <person name="Visagie C.M."/>
            <person name="Spraker J."/>
            <person name="Barnes I."/>
            <person name="Buitendag C."/>
            <person name="Ceriani C."/>
            <person name="Del Mar Angel L."/>
            <person name="du Plessis D."/>
            <person name="Fuchs T."/>
            <person name="Gasser K."/>
            <person name="Kramer D."/>
            <person name="Li W."/>
            <person name="Munsamy K."/>
            <person name="Piso A."/>
            <person name="Price J.L."/>
            <person name="Sonnekus B."/>
            <person name="Thomas C."/>
            <person name="van der Nest A."/>
            <person name="van Dijk A."/>
            <person name="van Heerden A."/>
            <person name="van Vuuren N."/>
            <person name="Yilmaz N."/>
            <person name="Duong T.A."/>
            <person name="van der Merwe N.A."/>
            <person name="Wingfield M.J."/>
            <person name="Wingfield B.D."/>
        </authorList>
    </citation>
    <scope>NUCLEOTIDE SEQUENCE [LARGE SCALE GENOMIC DNA]</scope>
    <source>
        <strain evidence="1 2">CMW 18300</strain>
    </source>
</reference>
<dbReference type="InterPro" id="IPR038883">
    <property type="entry name" value="AN11006-like"/>
</dbReference>
<dbReference type="Proteomes" id="UP001583177">
    <property type="component" value="Unassembled WGS sequence"/>
</dbReference>
<comment type="caution">
    <text evidence="1">The sequence shown here is derived from an EMBL/GenBank/DDBJ whole genome shotgun (WGS) entry which is preliminary data.</text>
</comment>
<evidence type="ECO:0000313" key="1">
    <source>
        <dbReference type="EMBL" id="KAL1850657.1"/>
    </source>
</evidence>
<accession>A0ABR3W1G3</accession>
<evidence type="ECO:0008006" key="3">
    <source>
        <dbReference type="Google" id="ProtNLM"/>
    </source>
</evidence>
<proteinExistence type="predicted"/>
<gene>
    <name evidence="1" type="ORF">Daus18300_012868</name>
</gene>
<dbReference type="EMBL" id="JAWRVE010000184">
    <property type="protein sequence ID" value="KAL1850657.1"/>
    <property type="molecule type" value="Genomic_DNA"/>
</dbReference>
<organism evidence="1 2">
    <name type="scientific">Diaporthe australafricana</name>
    <dbReference type="NCBI Taxonomy" id="127596"/>
    <lineage>
        <taxon>Eukaryota</taxon>
        <taxon>Fungi</taxon>
        <taxon>Dikarya</taxon>
        <taxon>Ascomycota</taxon>
        <taxon>Pezizomycotina</taxon>
        <taxon>Sordariomycetes</taxon>
        <taxon>Sordariomycetidae</taxon>
        <taxon>Diaporthales</taxon>
        <taxon>Diaporthaceae</taxon>
        <taxon>Diaporthe</taxon>
    </lineage>
</organism>
<dbReference type="PANTHER" id="PTHR42085:SF1">
    <property type="entry name" value="F-BOX DOMAIN-CONTAINING PROTEIN"/>
    <property type="match status" value="1"/>
</dbReference>
<keyword evidence="2" id="KW-1185">Reference proteome</keyword>
<dbReference type="PANTHER" id="PTHR42085">
    <property type="entry name" value="F-BOX DOMAIN-CONTAINING PROTEIN"/>
    <property type="match status" value="1"/>
</dbReference>
<sequence>MELAQKIFPFLRLPAEIRNAIYCTLVNSHVECFENGRLRHQPAITRVNRQLRAEALPLYYRSISVLLVQTEYSRDWVPFVQRVVDAFNSGPGSSTLQYLEGLQLDFLARRSPGVHLEVDMVIDPDDLTICDRVRVGSPVLDWTDAAAVRAACDEAAIGLEDDLSERLLATEEDVELVPSSTMNDRRAALDTLCIFASACPQLTSVSICESSSILEVPSSVLDLMSYDDVLAMIIAEGEAMRDQEVIAEL</sequence>
<protein>
    <recommendedName>
        <fullName evidence="3">F-box domain-containing protein</fullName>
    </recommendedName>
</protein>
<name>A0ABR3W1G3_9PEZI</name>